<dbReference type="PROSITE" id="PS50011">
    <property type="entry name" value="PROTEIN_KINASE_DOM"/>
    <property type="match status" value="1"/>
</dbReference>
<dbReference type="InterPro" id="IPR001245">
    <property type="entry name" value="Ser-Thr/Tyr_kinase_cat_dom"/>
</dbReference>
<dbReference type="SUPFAM" id="SSF52540">
    <property type="entry name" value="P-loop containing nucleoside triphosphate hydrolases"/>
    <property type="match status" value="1"/>
</dbReference>
<evidence type="ECO:0000256" key="4">
    <source>
        <dbReference type="PROSITE-ProRule" id="PRU10141"/>
    </source>
</evidence>
<dbReference type="AlphaFoldDB" id="A0A397TDI6"/>
<dbReference type="PRINTS" id="PR00109">
    <property type="entry name" value="TYRKINASE"/>
</dbReference>
<dbReference type="STRING" id="658196.A0A397TDI6"/>
<comment type="similarity">
    <text evidence="1">Belongs to the protein kinase superfamily. TKL Ser/Thr protein kinase family. ROCO subfamily.</text>
</comment>
<accession>A0A397TDI6</accession>
<dbReference type="Pfam" id="PF07714">
    <property type="entry name" value="PK_Tyr_Ser-Thr"/>
    <property type="match status" value="1"/>
</dbReference>
<gene>
    <name evidence="6" type="ORF">C1645_872165</name>
</gene>
<dbReference type="GO" id="GO:0005524">
    <property type="term" value="F:ATP binding"/>
    <property type="evidence" value="ECO:0007669"/>
    <property type="project" value="UniProtKB-UniRule"/>
</dbReference>
<dbReference type="Pfam" id="PF04548">
    <property type="entry name" value="AIG1"/>
    <property type="match status" value="1"/>
</dbReference>
<name>A0A397TDI6_9GLOM</name>
<proteinExistence type="inferred from homology"/>
<evidence type="ECO:0000256" key="3">
    <source>
        <dbReference type="ARBA" id="ARBA00022840"/>
    </source>
</evidence>
<evidence type="ECO:0000256" key="1">
    <source>
        <dbReference type="ARBA" id="ARBA00008171"/>
    </source>
</evidence>
<dbReference type="GO" id="GO:0004674">
    <property type="term" value="F:protein serine/threonine kinase activity"/>
    <property type="evidence" value="ECO:0007669"/>
    <property type="project" value="TreeGrafter"/>
</dbReference>
<dbReference type="InterPro" id="IPR000719">
    <property type="entry name" value="Prot_kinase_dom"/>
</dbReference>
<feature type="binding site" evidence="4">
    <location>
        <position position="55"/>
    </location>
    <ligand>
        <name>ATP</name>
        <dbReference type="ChEBI" id="CHEBI:30616"/>
    </ligand>
</feature>
<feature type="domain" description="Protein kinase" evidence="5">
    <location>
        <begin position="26"/>
        <end position="277"/>
    </location>
</feature>
<keyword evidence="2 4" id="KW-0547">Nucleotide-binding</keyword>
<dbReference type="InterPro" id="IPR027417">
    <property type="entry name" value="P-loop_NTPase"/>
</dbReference>
<dbReference type="InterPro" id="IPR006703">
    <property type="entry name" value="G_AIG1"/>
</dbReference>
<protein>
    <submittedName>
        <fullName evidence="6">Kinase-like domain-containing protein</fullName>
    </submittedName>
</protein>
<dbReference type="SUPFAM" id="SSF56112">
    <property type="entry name" value="Protein kinase-like (PK-like)"/>
    <property type="match status" value="1"/>
</dbReference>
<dbReference type="EMBL" id="QKYT01000047">
    <property type="protein sequence ID" value="RIA96293.1"/>
    <property type="molecule type" value="Genomic_DNA"/>
</dbReference>
<evidence type="ECO:0000313" key="7">
    <source>
        <dbReference type="Proteomes" id="UP000265703"/>
    </source>
</evidence>
<dbReference type="PANTHER" id="PTHR44329:SF298">
    <property type="entry name" value="MIXED LINEAGE KINASE DOMAIN-LIKE PROTEIN"/>
    <property type="match status" value="1"/>
</dbReference>
<dbReference type="Gene3D" id="1.10.510.10">
    <property type="entry name" value="Transferase(Phosphotransferase) domain 1"/>
    <property type="match status" value="1"/>
</dbReference>
<dbReference type="PANTHER" id="PTHR44329">
    <property type="entry name" value="SERINE/THREONINE-PROTEIN KINASE TNNI3K-RELATED"/>
    <property type="match status" value="1"/>
</dbReference>
<evidence type="ECO:0000259" key="5">
    <source>
        <dbReference type="PROSITE" id="PS50011"/>
    </source>
</evidence>
<sequence>MTLLVKALIDKMIKDGDVEYFEYNEFSSIKEIGRGAFGEISKAYLGSNRSEVALKTFINEHSSIEEEKLNEFVKELNLLRKVCHENINTCLGITKNHHGKYFMVLEYANNGNLRQYLSKKFNSLEWKNKIQMALNITCGLKYLHSEGIIHRDLHSKNILVKDDGKLLIADFGLSKKLVEASSNSIANTLGIPQYTDPRCYGITKFKKDKKSDIYGLGVLLWEISSGFPPQRDNQRGDREDPIEGTPLKYLQLYQRCWDDDPKLRPDIEKVYEILTQLSQLDEESLELQFDIKNNYNLQTYNYYRDSQSMQEASIINNSNTNHDSKQDDLSIPDSRNILVVGLTSCGKSTLCNVLTETHAFKESERPDSETSNLQKKNFEVNGTKYCAVDTVGFRHTNLSAKEVLDKIKEGIYLMPEGISQILYVIDKPFTVGEIKMFELFEKTIFESNILEFFTIVRTKFGNFKIPNERQKENNKMLEENETIAKIVKSCEGVIYVDNPPINIRVYDQDINDKDDIINNKKLRARSRTILLNHLKNVRQEKYFKLKTWDELYTKIVNYIEDNSPEKEVELDQGFKKLKIDE</sequence>
<dbReference type="OrthoDB" id="2380053at2759"/>
<reference evidence="6 7" key="1">
    <citation type="submission" date="2018-06" db="EMBL/GenBank/DDBJ databases">
        <title>Comparative genomics reveals the genomic features of Rhizophagus irregularis, R. cerebriforme, R. diaphanum and Gigaspora rosea, and their symbiotic lifestyle signature.</title>
        <authorList>
            <person name="Morin E."/>
            <person name="San Clemente H."/>
            <person name="Chen E.C.H."/>
            <person name="De La Providencia I."/>
            <person name="Hainaut M."/>
            <person name="Kuo A."/>
            <person name="Kohler A."/>
            <person name="Murat C."/>
            <person name="Tang N."/>
            <person name="Roy S."/>
            <person name="Loubradou J."/>
            <person name="Henrissat B."/>
            <person name="Grigoriev I.V."/>
            <person name="Corradi N."/>
            <person name="Roux C."/>
            <person name="Martin F.M."/>
        </authorList>
    </citation>
    <scope>NUCLEOTIDE SEQUENCE [LARGE SCALE GENOMIC DNA]</scope>
    <source>
        <strain evidence="6 7">DAOM 227022</strain>
    </source>
</reference>
<dbReference type="Proteomes" id="UP000265703">
    <property type="component" value="Unassembled WGS sequence"/>
</dbReference>
<keyword evidence="6" id="KW-0808">Transferase</keyword>
<organism evidence="6 7">
    <name type="scientific">Glomus cerebriforme</name>
    <dbReference type="NCBI Taxonomy" id="658196"/>
    <lineage>
        <taxon>Eukaryota</taxon>
        <taxon>Fungi</taxon>
        <taxon>Fungi incertae sedis</taxon>
        <taxon>Mucoromycota</taxon>
        <taxon>Glomeromycotina</taxon>
        <taxon>Glomeromycetes</taxon>
        <taxon>Glomerales</taxon>
        <taxon>Glomeraceae</taxon>
        <taxon>Glomus</taxon>
    </lineage>
</organism>
<dbReference type="PROSITE" id="PS00107">
    <property type="entry name" value="PROTEIN_KINASE_ATP"/>
    <property type="match status" value="1"/>
</dbReference>
<evidence type="ECO:0000313" key="6">
    <source>
        <dbReference type="EMBL" id="RIA96293.1"/>
    </source>
</evidence>
<keyword evidence="3 4" id="KW-0067">ATP-binding</keyword>
<keyword evidence="7" id="KW-1185">Reference proteome</keyword>
<dbReference type="GO" id="GO:0005525">
    <property type="term" value="F:GTP binding"/>
    <property type="evidence" value="ECO:0007669"/>
    <property type="project" value="InterPro"/>
</dbReference>
<dbReference type="InterPro" id="IPR051681">
    <property type="entry name" value="Ser/Thr_Kinases-Pseudokinases"/>
</dbReference>
<dbReference type="Gene3D" id="3.40.50.300">
    <property type="entry name" value="P-loop containing nucleotide triphosphate hydrolases"/>
    <property type="match status" value="1"/>
</dbReference>
<keyword evidence="6" id="KW-0418">Kinase</keyword>
<evidence type="ECO:0000256" key="2">
    <source>
        <dbReference type="ARBA" id="ARBA00022741"/>
    </source>
</evidence>
<comment type="caution">
    <text evidence="6">The sequence shown here is derived from an EMBL/GenBank/DDBJ whole genome shotgun (WGS) entry which is preliminary data.</text>
</comment>
<dbReference type="InterPro" id="IPR011009">
    <property type="entry name" value="Kinase-like_dom_sf"/>
</dbReference>
<dbReference type="InterPro" id="IPR017441">
    <property type="entry name" value="Protein_kinase_ATP_BS"/>
</dbReference>